<accession>A0A0M3TTT1</accession>
<proteinExistence type="inferred from homology"/>
<evidence type="ECO:0000313" key="8">
    <source>
        <dbReference type="Proteomes" id="UP000058020"/>
    </source>
</evidence>
<evidence type="ECO:0000256" key="5">
    <source>
        <dbReference type="HAMAP-Rule" id="MF_01204"/>
    </source>
</evidence>
<dbReference type="InterPro" id="IPR000415">
    <property type="entry name" value="Nitroreductase-like"/>
</dbReference>
<dbReference type="GO" id="GO:0016491">
    <property type="term" value="F:oxidoreductase activity"/>
    <property type="evidence" value="ECO:0007669"/>
    <property type="project" value="UniProtKB-UniRule"/>
</dbReference>
<comment type="similarity">
    <text evidence="5">Belongs to the nitroreductase family. HadB/RutE subfamily.</text>
</comment>
<name>A0A0M3TTT1_9GAMM</name>
<keyword evidence="8" id="KW-1185">Reference proteome</keyword>
<feature type="domain" description="Nitroreductase" evidence="6">
    <location>
        <begin position="21"/>
        <end position="170"/>
    </location>
</feature>
<sequence length="193" mass="21148">MLDQNALDTLFINARSHNGWLDSDVSNEQINQIYELMKYGPTAANNSPARITFVKSAAAKQKLKAHLDEGNVDKAMAAPVIAIISYDIEFYEKLPFLFPHADARSWYAGNDAKIKSAGEMNATLQGAYFMMAARSVGLDCGPMGGFNSDTLDKEFFADGKTKSIFLCAIGQGDSSKIFPRSPRLSFDEACNIL</sequence>
<comment type="cofactor">
    <cofactor evidence="5">
        <name>FMN</name>
        <dbReference type="ChEBI" id="CHEBI:58210"/>
    </cofactor>
</comment>
<dbReference type="RefSeq" id="WP_053950971.1">
    <property type="nucleotide sequence ID" value="NZ_CP010552.1"/>
</dbReference>
<protein>
    <recommendedName>
        <fullName evidence="5">Putative NADH dehydrogenase/NAD(P)H nitroreductase SP60_01565</fullName>
        <ecNumber evidence="5">1.-.-.-</ecNumber>
    </recommendedName>
</protein>
<keyword evidence="3 5" id="KW-0521">NADP</keyword>
<dbReference type="EMBL" id="CP010552">
    <property type="protein sequence ID" value="ALE52041.1"/>
    <property type="molecule type" value="Genomic_DNA"/>
</dbReference>
<evidence type="ECO:0000256" key="1">
    <source>
        <dbReference type="ARBA" id="ARBA00022630"/>
    </source>
</evidence>
<evidence type="ECO:0000256" key="3">
    <source>
        <dbReference type="ARBA" id="ARBA00022857"/>
    </source>
</evidence>
<keyword evidence="2 5" id="KW-0288">FMN</keyword>
<dbReference type="PANTHER" id="PTHR43543">
    <property type="entry name" value="MALONIC SEMIALDEHYDE REDUCTASE RUTE-RELATED"/>
    <property type="match status" value="1"/>
</dbReference>
<dbReference type="KEGG" id="tho:SP60_01565"/>
<evidence type="ECO:0000313" key="7">
    <source>
        <dbReference type="EMBL" id="ALE52041.1"/>
    </source>
</evidence>
<dbReference type="InterPro" id="IPR023936">
    <property type="entry name" value="RutE-like"/>
</dbReference>
<dbReference type="NCBIfam" id="NF003768">
    <property type="entry name" value="PRK05365.1"/>
    <property type="match status" value="1"/>
</dbReference>
<evidence type="ECO:0000259" key="6">
    <source>
        <dbReference type="Pfam" id="PF00881"/>
    </source>
</evidence>
<dbReference type="Proteomes" id="UP000058020">
    <property type="component" value="Chromosome"/>
</dbReference>
<keyword evidence="5" id="KW-0520">NAD</keyword>
<organism evidence="7 8">
    <name type="scientific">Candidatus Thioglobus autotrophicus</name>
    <dbReference type="NCBI Taxonomy" id="1705394"/>
    <lineage>
        <taxon>Bacteria</taxon>
        <taxon>Pseudomonadati</taxon>
        <taxon>Pseudomonadota</taxon>
        <taxon>Gammaproteobacteria</taxon>
        <taxon>Candidatus Pseudothioglobaceae</taxon>
        <taxon>Candidatus Thioglobus</taxon>
    </lineage>
</organism>
<dbReference type="HAMAP" id="MF_01204">
    <property type="entry name" value="Oxidoreductase_RutE_HadB"/>
    <property type="match status" value="1"/>
</dbReference>
<evidence type="ECO:0000256" key="4">
    <source>
        <dbReference type="ARBA" id="ARBA00023002"/>
    </source>
</evidence>
<dbReference type="STRING" id="1705394.SP60_01565"/>
<dbReference type="PANTHER" id="PTHR43543:SF1">
    <property type="entry name" value="MALONIC SEMIALDEHYDE REDUCTASE RUTE-RELATED"/>
    <property type="match status" value="1"/>
</dbReference>
<dbReference type="InterPro" id="IPR050461">
    <property type="entry name" value="Nitroreductase_HadB/RutE"/>
</dbReference>
<dbReference type="Pfam" id="PF00881">
    <property type="entry name" value="Nitroreductase"/>
    <property type="match status" value="1"/>
</dbReference>
<keyword evidence="4 5" id="KW-0560">Oxidoreductase</keyword>
<dbReference type="OrthoDB" id="9784375at2"/>
<dbReference type="AlphaFoldDB" id="A0A0M3TTT1"/>
<evidence type="ECO:0000256" key="2">
    <source>
        <dbReference type="ARBA" id="ARBA00022643"/>
    </source>
</evidence>
<reference evidence="7 8" key="1">
    <citation type="journal article" date="2015" name="Genome Announc.">
        <title>Genome Sequence of 'Candidatus Thioglobus autotrophica' Strain EF1, a Chemoautotroph from the SUP05 Clade of Marine Gammaproteobacteria.</title>
        <authorList>
            <person name="Shah V."/>
            <person name="Morris R.M."/>
        </authorList>
    </citation>
    <scope>NUCLEOTIDE SEQUENCE [LARGE SCALE GENOMIC DNA]</scope>
    <source>
        <strain evidence="7 8">EF1</strain>
    </source>
</reference>
<dbReference type="SUPFAM" id="SSF55469">
    <property type="entry name" value="FMN-dependent nitroreductase-like"/>
    <property type="match status" value="1"/>
</dbReference>
<dbReference type="EC" id="1.-.-.-" evidence="5"/>
<keyword evidence="1 5" id="KW-0285">Flavoprotein</keyword>
<dbReference type="PATRIC" id="fig|1705394.5.peg.314"/>
<dbReference type="Gene3D" id="3.40.109.10">
    <property type="entry name" value="NADH Oxidase"/>
    <property type="match status" value="1"/>
</dbReference>
<dbReference type="CDD" id="cd02148">
    <property type="entry name" value="RutE-like"/>
    <property type="match status" value="1"/>
</dbReference>
<gene>
    <name evidence="7" type="ORF">SP60_01565</name>
</gene>
<dbReference type="InterPro" id="IPR029479">
    <property type="entry name" value="Nitroreductase"/>
</dbReference>